<keyword evidence="4" id="KW-0520">NAD</keyword>
<evidence type="ECO:0000256" key="4">
    <source>
        <dbReference type="ARBA" id="ARBA00023027"/>
    </source>
</evidence>
<evidence type="ECO:0000313" key="5">
    <source>
        <dbReference type="EMBL" id="KAL3502737.1"/>
    </source>
</evidence>
<dbReference type="Proteomes" id="UP001630127">
    <property type="component" value="Unassembled WGS sequence"/>
</dbReference>
<dbReference type="GO" id="GO:0006099">
    <property type="term" value="P:tricarboxylic acid cycle"/>
    <property type="evidence" value="ECO:0007669"/>
    <property type="project" value="UniProtKB-KW"/>
</dbReference>
<sequence>MESQIEKIKIDVGGKEKEDFQSNVFEAIQVFDKMHKSDCVICEDGNEEEKEMCEGDDEIMDWTIKMVMGSLTVMCLRVQKMIIWVLWGISEKFQVQVAGFAGEWQLGQALEGADVVIIPAGVPRKPGMTVMISSTSMLGLLNLSALPS</sequence>
<dbReference type="InterPro" id="IPR036291">
    <property type="entry name" value="NAD(P)-bd_dom_sf"/>
</dbReference>
<dbReference type="Gene3D" id="3.40.50.720">
    <property type="entry name" value="NAD(P)-binding Rossmann-like Domain"/>
    <property type="match status" value="1"/>
</dbReference>
<comment type="caution">
    <text evidence="5">The sequence shown here is derived from an EMBL/GenBank/DDBJ whole genome shotgun (WGS) entry which is preliminary data.</text>
</comment>
<evidence type="ECO:0000256" key="1">
    <source>
        <dbReference type="ARBA" id="ARBA00012995"/>
    </source>
</evidence>
<evidence type="ECO:0000256" key="2">
    <source>
        <dbReference type="ARBA" id="ARBA00022532"/>
    </source>
</evidence>
<name>A0ABD2Y5C9_9GENT</name>
<dbReference type="SUPFAM" id="SSF51735">
    <property type="entry name" value="NAD(P)-binding Rossmann-fold domains"/>
    <property type="match status" value="1"/>
</dbReference>
<evidence type="ECO:0000313" key="6">
    <source>
        <dbReference type="Proteomes" id="UP001630127"/>
    </source>
</evidence>
<dbReference type="EC" id="1.1.1.37" evidence="1"/>
<dbReference type="AlphaFoldDB" id="A0ABD2Y5C9"/>
<organism evidence="5 6">
    <name type="scientific">Cinchona calisaya</name>
    <dbReference type="NCBI Taxonomy" id="153742"/>
    <lineage>
        <taxon>Eukaryota</taxon>
        <taxon>Viridiplantae</taxon>
        <taxon>Streptophyta</taxon>
        <taxon>Embryophyta</taxon>
        <taxon>Tracheophyta</taxon>
        <taxon>Spermatophyta</taxon>
        <taxon>Magnoliopsida</taxon>
        <taxon>eudicotyledons</taxon>
        <taxon>Gunneridae</taxon>
        <taxon>Pentapetalae</taxon>
        <taxon>asterids</taxon>
        <taxon>lamiids</taxon>
        <taxon>Gentianales</taxon>
        <taxon>Rubiaceae</taxon>
        <taxon>Cinchonoideae</taxon>
        <taxon>Cinchoneae</taxon>
        <taxon>Cinchona</taxon>
    </lineage>
</organism>
<reference evidence="5 6" key="1">
    <citation type="submission" date="2024-11" db="EMBL/GenBank/DDBJ databases">
        <title>A near-complete genome assembly of Cinchona calisaya.</title>
        <authorList>
            <person name="Lian D.C."/>
            <person name="Zhao X.W."/>
            <person name="Wei L."/>
        </authorList>
    </citation>
    <scope>NUCLEOTIDE SEQUENCE [LARGE SCALE GENOMIC DNA]</scope>
    <source>
        <tissue evidence="5">Nenye</tissue>
    </source>
</reference>
<dbReference type="GO" id="GO:0030060">
    <property type="term" value="F:L-malate dehydrogenase (NAD+) activity"/>
    <property type="evidence" value="ECO:0007669"/>
    <property type="project" value="UniProtKB-EC"/>
</dbReference>
<accession>A0ABD2Y5C9</accession>
<protein>
    <recommendedName>
        <fullName evidence="1">malate dehydrogenase</fullName>
        <ecNumber evidence="1">1.1.1.37</ecNumber>
    </recommendedName>
</protein>
<gene>
    <name evidence="5" type="ORF">ACH5RR_037186</name>
</gene>
<dbReference type="EMBL" id="JBJUIK010000015">
    <property type="protein sequence ID" value="KAL3502737.1"/>
    <property type="molecule type" value="Genomic_DNA"/>
</dbReference>
<keyword evidence="2" id="KW-0816">Tricarboxylic acid cycle</keyword>
<proteinExistence type="predicted"/>
<keyword evidence="6" id="KW-1185">Reference proteome</keyword>
<dbReference type="PANTHER" id="PTHR11540:SF58">
    <property type="entry name" value="MALATE DEHYDROGENASE 1, MITOCHONDRIAL-RELATED"/>
    <property type="match status" value="1"/>
</dbReference>
<evidence type="ECO:0000256" key="3">
    <source>
        <dbReference type="ARBA" id="ARBA00023002"/>
    </source>
</evidence>
<keyword evidence="3" id="KW-0560">Oxidoreductase</keyword>
<dbReference type="PANTHER" id="PTHR11540">
    <property type="entry name" value="MALATE AND LACTATE DEHYDROGENASE"/>
    <property type="match status" value="1"/>
</dbReference>